<dbReference type="PANTHER" id="PTHR10947:SF0">
    <property type="entry name" value="PHENYLALANINE--TRNA LIGASE BETA SUBUNIT"/>
    <property type="match status" value="1"/>
</dbReference>
<dbReference type="RefSeq" id="WP_014661700.1">
    <property type="nucleotide sequence ID" value="NC_017737.1"/>
</dbReference>
<dbReference type="Pfam" id="PF03484">
    <property type="entry name" value="B5"/>
    <property type="match status" value="1"/>
</dbReference>
<dbReference type="GO" id="GO:0000049">
    <property type="term" value="F:tRNA binding"/>
    <property type="evidence" value="ECO:0007669"/>
    <property type="project" value="UniProtKB-UniRule"/>
</dbReference>
<evidence type="ECO:0000256" key="4">
    <source>
        <dbReference type="ARBA" id="ARBA00022490"/>
    </source>
</evidence>
<name>I0EPG4_HELC0</name>
<evidence type="ECO:0000256" key="1">
    <source>
        <dbReference type="ARBA" id="ARBA00004496"/>
    </source>
</evidence>
<dbReference type="InterPro" id="IPR002547">
    <property type="entry name" value="tRNA-bd_dom"/>
</dbReference>
<dbReference type="InterPro" id="IPR005121">
    <property type="entry name" value="Fdx_antiC-bd"/>
</dbReference>
<dbReference type="Pfam" id="PF17759">
    <property type="entry name" value="tRNA_synthFbeta"/>
    <property type="match status" value="1"/>
</dbReference>
<evidence type="ECO:0000256" key="11">
    <source>
        <dbReference type="ARBA" id="ARBA00022884"/>
    </source>
</evidence>
<dbReference type="Gene3D" id="2.40.50.140">
    <property type="entry name" value="Nucleic acid-binding proteins"/>
    <property type="match status" value="1"/>
</dbReference>
<dbReference type="Pfam" id="PF03147">
    <property type="entry name" value="FDX-ACB"/>
    <property type="match status" value="1"/>
</dbReference>
<dbReference type="InterPro" id="IPR009061">
    <property type="entry name" value="DNA-bd_dom_put_sf"/>
</dbReference>
<dbReference type="SMART" id="SM00896">
    <property type="entry name" value="FDX-ACB"/>
    <property type="match status" value="1"/>
</dbReference>
<dbReference type="SUPFAM" id="SSF46955">
    <property type="entry name" value="Putative DNA-binding domain"/>
    <property type="match status" value="1"/>
</dbReference>
<dbReference type="InterPro" id="IPR033714">
    <property type="entry name" value="tRNA_bind_bactPheRS"/>
</dbReference>
<dbReference type="InterPro" id="IPR005147">
    <property type="entry name" value="tRNA_synthase_B5-dom"/>
</dbReference>
<keyword evidence="13 15" id="KW-0030">Aminoacyl-tRNA synthetase</keyword>
<dbReference type="InterPro" id="IPR036690">
    <property type="entry name" value="Fdx_antiC-bd_sf"/>
</dbReference>
<dbReference type="CDD" id="cd00769">
    <property type="entry name" value="PheRS_beta_core"/>
    <property type="match status" value="1"/>
</dbReference>
<dbReference type="SUPFAM" id="SSF54991">
    <property type="entry name" value="Anticodon-binding domain of PheRS"/>
    <property type="match status" value="1"/>
</dbReference>
<keyword evidence="5 16" id="KW-0820">tRNA-binding</keyword>
<sequence>MKLSTYDLNVFVDVPKDVSKLCENLSCLGLEVESCTPYITPKNVVVGKVLEKMPHQNAEKLSVCQVDVGKEVLQIVCGAKNVKENQFVPVALNGATIGSTTIAKTKLRGVESYGMICSSTELGFPKINEGILELDESIGELVLGKELCEYAPFNTHVLEISLTPNRGDCLSVLGVAREISAFYQSPLKPIKALVFTKKSDLITLNTDESIQSHLAYYLIKNHSLNTPLNIKLALAHNNALSENALKNFIEYGTHFSGVLMNAYSVNLSPINLSVKSDENNLESVYISNKKLSTIAIEHTQEYLSEYLLLEASYTEPANLSLKLHALKDKTLKKDNALVYRSTRGSNPNLLEGLDFLSTHLKADVLEVKQTKHSLKDCTLTIKLEEITEILGLALEREKVQSILKSLGFEVEIKEQNLEIIVPNFRHDIKNIQDIAEEVLRFVGIDNLVSKPLNCVNKENANPHYHTHRFFENLKHKALACDFKEVIHYVFYSKEEQQKLGFEVLEDSLELQNPITTELNSLRTSLVCGLLDASLRNKNLGFKSIAFYEKGSVYNSKREETQKLGFLVSGLRVLESYPYAKGKAWDFYSFAECISKIIGDFSLEKLDTQMPINHPYQSAKIIQNNEVIGTIAKVHPKVIQELDLFESYYAEIDATKLKHPSMLLQPFSIYPSSTRDLTLLIDKDIAFSTLLKALEDAKIPNLHEILALDVFKENDNTIALSIRLVISSLEKTLNDEEVNSVIQKALEILEKKFNARLKG</sequence>
<comment type="cofactor">
    <cofactor evidence="15">
        <name>Mg(2+)</name>
        <dbReference type="ChEBI" id="CHEBI:18420"/>
    </cofactor>
    <text evidence="15">Binds 2 magnesium ions per tetramer.</text>
</comment>
<dbReference type="KEGG" id="hce:HCW_07880"/>
<dbReference type="InterPro" id="IPR045864">
    <property type="entry name" value="aa-tRNA-synth_II/BPL/LPL"/>
</dbReference>
<dbReference type="PATRIC" id="fig|182217.3.peg.1671"/>
<keyword evidence="9 15" id="KW-0067">ATP-binding</keyword>
<dbReference type="NCBIfam" id="NF045760">
    <property type="entry name" value="YtpR"/>
    <property type="match status" value="1"/>
</dbReference>
<evidence type="ECO:0000256" key="15">
    <source>
        <dbReference type="HAMAP-Rule" id="MF_00283"/>
    </source>
</evidence>
<keyword evidence="4 15" id="KW-0963">Cytoplasm</keyword>
<dbReference type="InterPro" id="IPR012340">
    <property type="entry name" value="NA-bd_OB-fold"/>
</dbReference>
<evidence type="ECO:0000256" key="14">
    <source>
        <dbReference type="ARBA" id="ARBA00049255"/>
    </source>
</evidence>
<dbReference type="STRING" id="182217.HCW_07880"/>
<dbReference type="GO" id="GO:0009328">
    <property type="term" value="C:phenylalanine-tRNA ligase complex"/>
    <property type="evidence" value="ECO:0007669"/>
    <property type="project" value="TreeGrafter"/>
</dbReference>
<protein>
    <recommendedName>
        <fullName evidence="15">Phenylalanine--tRNA ligase beta subunit</fullName>
        <ecNumber evidence="15">6.1.1.20</ecNumber>
    </recommendedName>
    <alternativeName>
        <fullName evidence="15">Phenylalanyl-tRNA synthetase beta subunit</fullName>
        <shortName evidence="15">PheRS</shortName>
    </alternativeName>
</protein>
<dbReference type="Gene3D" id="3.30.56.10">
    <property type="match status" value="2"/>
</dbReference>
<evidence type="ECO:0000256" key="3">
    <source>
        <dbReference type="ARBA" id="ARBA00011209"/>
    </source>
</evidence>
<dbReference type="HOGENOM" id="CLU_016891_2_1_7"/>
<evidence type="ECO:0000256" key="5">
    <source>
        <dbReference type="ARBA" id="ARBA00022555"/>
    </source>
</evidence>
<evidence type="ECO:0000259" key="19">
    <source>
        <dbReference type="PROSITE" id="PS51483"/>
    </source>
</evidence>
<feature type="domain" description="FDX-ACB" evidence="18">
    <location>
        <begin position="667"/>
        <end position="757"/>
    </location>
</feature>
<dbReference type="SUPFAM" id="SSF50249">
    <property type="entry name" value="Nucleic acid-binding proteins"/>
    <property type="match status" value="1"/>
</dbReference>
<dbReference type="Gene3D" id="3.30.70.380">
    <property type="entry name" value="Ferrodoxin-fold anticodon-binding domain"/>
    <property type="match status" value="1"/>
</dbReference>
<evidence type="ECO:0000256" key="10">
    <source>
        <dbReference type="ARBA" id="ARBA00022842"/>
    </source>
</evidence>
<keyword evidence="6 15" id="KW-0436">Ligase</keyword>
<evidence type="ECO:0000313" key="20">
    <source>
        <dbReference type="EMBL" id="AFI04833.1"/>
    </source>
</evidence>
<keyword evidence="8 15" id="KW-0547">Nucleotide-binding</keyword>
<dbReference type="eggNOG" id="COG0072">
    <property type="taxonomic scope" value="Bacteria"/>
</dbReference>
<keyword evidence="21" id="KW-1185">Reference proteome</keyword>
<dbReference type="GO" id="GO:0004826">
    <property type="term" value="F:phenylalanine-tRNA ligase activity"/>
    <property type="evidence" value="ECO:0007669"/>
    <property type="project" value="UniProtKB-UniRule"/>
</dbReference>
<dbReference type="FunFam" id="2.40.50.140:FF:000045">
    <property type="entry name" value="Phenylalanine--tRNA ligase beta subunit"/>
    <property type="match status" value="1"/>
</dbReference>
<feature type="domain" description="TRNA-binding" evidence="17">
    <location>
        <begin position="38"/>
        <end position="148"/>
    </location>
</feature>
<dbReference type="Pfam" id="PF01588">
    <property type="entry name" value="tRNA_bind"/>
    <property type="match status" value="1"/>
</dbReference>
<dbReference type="NCBIfam" id="TIGR00472">
    <property type="entry name" value="pheT_bact"/>
    <property type="match status" value="1"/>
</dbReference>
<feature type="domain" description="B5" evidence="19">
    <location>
        <begin position="374"/>
        <end position="449"/>
    </location>
</feature>
<comment type="subcellular location">
    <subcellularLocation>
        <location evidence="1 15">Cytoplasm</location>
    </subcellularLocation>
</comment>
<dbReference type="Proteomes" id="UP000005010">
    <property type="component" value="Chromosome"/>
</dbReference>
<dbReference type="SUPFAM" id="SSF55681">
    <property type="entry name" value="Class II aaRS and biotin synthetases"/>
    <property type="match status" value="1"/>
</dbReference>
<dbReference type="HAMAP" id="MF_00283">
    <property type="entry name" value="Phe_tRNA_synth_beta1"/>
    <property type="match status" value="1"/>
</dbReference>
<evidence type="ECO:0000256" key="12">
    <source>
        <dbReference type="ARBA" id="ARBA00022917"/>
    </source>
</evidence>
<evidence type="ECO:0000259" key="17">
    <source>
        <dbReference type="PROSITE" id="PS50886"/>
    </source>
</evidence>
<dbReference type="SMART" id="SM00874">
    <property type="entry name" value="B5"/>
    <property type="match status" value="1"/>
</dbReference>
<comment type="catalytic activity">
    <reaction evidence="14 15">
        <text>tRNA(Phe) + L-phenylalanine + ATP = L-phenylalanyl-tRNA(Phe) + AMP + diphosphate + H(+)</text>
        <dbReference type="Rhea" id="RHEA:19413"/>
        <dbReference type="Rhea" id="RHEA-COMP:9668"/>
        <dbReference type="Rhea" id="RHEA-COMP:9699"/>
        <dbReference type="ChEBI" id="CHEBI:15378"/>
        <dbReference type="ChEBI" id="CHEBI:30616"/>
        <dbReference type="ChEBI" id="CHEBI:33019"/>
        <dbReference type="ChEBI" id="CHEBI:58095"/>
        <dbReference type="ChEBI" id="CHEBI:78442"/>
        <dbReference type="ChEBI" id="CHEBI:78531"/>
        <dbReference type="ChEBI" id="CHEBI:456215"/>
        <dbReference type="EC" id="6.1.1.20"/>
    </reaction>
</comment>
<evidence type="ECO:0000256" key="8">
    <source>
        <dbReference type="ARBA" id="ARBA00022741"/>
    </source>
</evidence>
<feature type="binding site" evidence="15">
    <location>
        <position position="433"/>
    </location>
    <ligand>
        <name>Mg(2+)</name>
        <dbReference type="ChEBI" id="CHEBI:18420"/>
        <note>shared with alpha subunit</note>
    </ligand>
</feature>
<evidence type="ECO:0000256" key="7">
    <source>
        <dbReference type="ARBA" id="ARBA00022723"/>
    </source>
</evidence>
<feature type="binding site" evidence="15">
    <location>
        <position position="436"/>
    </location>
    <ligand>
        <name>Mg(2+)</name>
        <dbReference type="ChEBI" id="CHEBI:18420"/>
        <note>shared with alpha subunit</note>
    </ligand>
</feature>
<dbReference type="InterPro" id="IPR045060">
    <property type="entry name" value="Phe-tRNA-ligase_IIc_bsu"/>
</dbReference>
<dbReference type="PANTHER" id="PTHR10947">
    <property type="entry name" value="PHENYLALANYL-TRNA SYNTHETASE BETA CHAIN AND LEUCINE-RICH REPEAT-CONTAINING PROTEIN 47"/>
    <property type="match status" value="1"/>
</dbReference>
<dbReference type="CDD" id="cd02796">
    <property type="entry name" value="tRNA_bind_bactPheRS"/>
    <property type="match status" value="1"/>
</dbReference>
<dbReference type="GO" id="GO:0006432">
    <property type="term" value="P:phenylalanyl-tRNA aminoacylation"/>
    <property type="evidence" value="ECO:0007669"/>
    <property type="project" value="UniProtKB-UniRule"/>
</dbReference>
<dbReference type="AlphaFoldDB" id="I0EPG4"/>
<evidence type="ECO:0000259" key="18">
    <source>
        <dbReference type="PROSITE" id="PS51447"/>
    </source>
</evidence>
<dbReference type="InterPro" id="IPR041616">
    <property type="entry name" value="PheRS_beta_core"/>
</dbReference>
<reference evidence="21" key="1">
    <citation type="submission" date="2012-04" db="EMBL/GenBank/DDBJ databases">
        <title>Complete genome sequence of Helicobacter cetorum strain MIT 00-7128.</title>
        <authorList>
            <person name="Kersulyte D."/>
            <person name="Berg D.E."/>
        </authorList>
    </citation>
    <scope>NUCLEOTIDE SEQUENCE [LARGE SCALE GENOMIC DNA]</scope>
    <source>
        <strain evidence="21">MIT 00-7128</strain>
    </source>
</reference>
<accession>I0EPG4</accession>
<evidence type="ECO:0000256" key="9">
    <source>
        <dbReference type="ARBA" id="ARBA00022840"/>
    </source>
</evidence>
<feature type="binding site" evidence="15">
    <location>
        <position position="427"/>
    </location>
    <ligand>
        <name>Mg(2+)</name>
        <dbReference type="ChEBI" id="CHEBI:18420"/>
        <note>shared with alpha subunit</note>
    </ligand>
</feature>
<comment type="subunit">
    <text evidence="3 15">Tetramer of two alpha and two beta subunits.</text>
</comment>
<keyword evidence="10 15" id="KW-0460">Magnesium</keyword>
<gene>
    <name evidence="15 20" type="primary">pheT</name>
    <name evidence="20" type="ordered locus">HCW_07880</name>
</gene>
<dbReference type="PROSITE" id="PS51483">
    <property type="entry name" value="B5"/>
    <property type="match status" value="1"/>
</dbReference>
<keyword evidence="11 16" id="KW-0694">RNA-binding</keyword>
<dbReference type="PROSITE" id="PS50886">
    <property type="entry name" value="TRBD"/>
    <property type="match status" value="1"/>
</dbReference>
<evidence type="ECO:0000256" key="16">
    <source>
        <dbReference type="PROSITE-ProRule" id="PRU00209"/>
    </source>
</evidence>
<evidence type="ECO:0000256" key="6">
    <source>
        <dbReference type="ARBA" id="ARBA00022598"/>
    </source>
</evidence>
<keyword evidence="7 15" id="KW-0479">Metal-binding</keyword>
<dbReference type="InterPro" id="IPR004532">
    <property type="entry name" value="Phe-tRNA-ligase_IIc_bsu_bact"/>
</dbReference>
<dbReference type="GO" id="GO:0000287">
    <property type="term" value="F:magnesium ion binding"/>
    <property type="evidence" value="ECO:0007669"/>
    <property type="project" value="UniProtKB-UniRule"/>
</dbReference>
<dbReference type="EC" id="6.1.1.20" evidence="15"/>
<organism evidence="20 21">
    <name type="scientific">Helicobacter cetorum (strain ATCC BAA-429 / MIT 00-7128)</name>
    <dbReference type="NCBI Taxonomy" id="182217"/>
    <lineage>
        <taxon>Bacteria</taxon>
        <taxon>Pseudomonadati</taxon>
        <taxon>Campylobacterota</taxon>
        <taxon>Epsilonproteobacteria</taxon>
        <taxon>Campylobacterales</taxon>
        <taxon>Helicobacteraceae</taxon>
        <taxon>Helicobacter</taxon>
    </lineage>
</organism>
<evidence type="ECO:0000256" key="13">
    <source>
        <dbReference type="ARBA" id="ARBA00023146"/>
    </source>
</evidence>
<dbReference type="GO" id="GO:0005524">
    <property type="term" value="F:ATP binding"/>
    <property type="evidence" value="ECO:0007669"/>
    <property type="project" value="UniProtKB-UniRule"/>
</dbReference>
<dbReference type="PROSITE" id="PS51447">
    <property type="entry name" value="FDX_ACB"/>
    <property type="match status" value="1"/>
</dbReference>
<keyword evidence="12 15" id="KW-0648">Protein biosynthesis</keyword>
<proteinExistence type="inferred from homology"/>
<dbReference type="Gene3D" id="3.30.930.10">
    <property type="entry name" value="Bira Bifunctional Protein, Domain 2"/>
    <property type="match status" value="1"/>
</dbReference>
<dbReference type="EMBL" id="CP003479">
    <property type="protein sequence ID" value="AFI04833.1"/>
    <property type="molecule type" value="Genomic_DNA"/>
</dbReference>
<comment type="similarity">
    <text evidence="2 15">Belongs to the phenylalanyl-tRNA synthetase beta subunit family. Type 1 subfamily.</text>
</comment>
<dbReference type="eggNOG" id="COG0073">
    <property type="taxonomic scope" value="Bacteria"/>
</dbReference>
<evidence type="ECO:0000313" key="21">
    <source>
        <dbReference type="Proteomes" id="UP000005010"/>
    </source>
</evidence>
<feature type="binding site" evidence="15">
    <location>
        <position position="437"/>
    </location>
    <ligand>
        <name>Mg(2+)</name>
        <dbReference type="ChEBI" id="CHEBI:18420"/>
        <note>shared with alpha subunit</note>
    </ligand>
</feature>
<evidence type="ECO:0000256" key="2">
    <source>
        <dbReference type="ARBA" id="ARBA00008653"/>
    </source>
</evidence>